<name>A0A251T188_HELAN</name>
<protein>
    <submittedName>
        <fullName evidence="2">Uncharacterized protein</fullName>
    </submittedName>
</protein>
<dbReference type="Gramene" id="mRNA:HanXRQr2_Chr12g0533671">
    <property type="protein sequence ID" value="mRNA:HanXRQr2_Chr12g0533671"/>
    <property type="gene ID" value="HanXRQr2_Chr12g0533671"/>
</dbReference>
<organism evidence="2 3">
    <name type="scientific">Helianthus annuus</name>
    <name type="common">Common sunflower</name>
    <dbReference type="NCBI Taxonomy" id="4232"/>
    <lineage>
        <taxon>Eukaryota</taxon>
        <taxon>Viridiplantae</taxon>
        <taxon>Streptophyta</taxon>
        <taxon>Embryophyta</taxon>
        <taxon>Tracheophyta</taxon>
        <taxon>Spermatophyta</taxon>
        <taxon>Magnoliopsida</taxon>
        <taxon>eudicotyledons</taxon>
        <taxon>Gunneridae</taxon>
        <taxon>Pentapetalae</taxon>
        <taxon>asterids</taxon>
        <taxon>campanulids</taxon>
        <taxon>Asterales</taxon>
        <taxon>Asteraceae</taxon>
        <taxon>Asteroideae</taxon>
        <taxon>Heliantheae alliance</taxon>
        <taxon>Heliantheae</taxon>
        <taxon>Helianthus</taxon>
    </lineage>
</organism>
<dbReference type="Proteomes" id="UP000215914">
    <property type="component" value="Chromosome 12"/>
</dbReference>
<dbReference type="AlphaFoldDB" id="A0A251T188"/>
<accession>A0A251T188</accession>
<dbReference type="EMBL" id="MNCJ02000327">
    <property type="protein sequence ID" value="KAF5777271.1"/>
    <property type="molecule type" value="Genomic_DNA"/>
</dbReference>
<keyword evidence="3" id="KW-1185">Reference proteome</keyword>
<dbReference type="InParanoid" id="A0A251T188"/>
<proteinExistence type="predicted"/>
<reference evidence="2" key="2">
    <citation type="submission" date="2017-02" db="EMBL/GenBank/DDBJ databases">
        <title>Sunflower complete genome.</title>
        <authorList>
            <person name="Langlade N."/>
            <person name="Munos S."/>
        </authorList>
    </citation>
    <scope>NUCLEOTIDE SEQUENCE [LARGE SCALE GENOMIC DNA]</scope>
    <source>
        <tissue evidence="2">Leaves</tissue>
    </source>
</reference>
<reference evidence="1 3" key="1">
    <citation type="journal article" date="2017" name="Nature">
        <title>The sunflower genome provides insights into oil metabolism, flowering and Asterid evolution.</title>
        <authorList>
            <person name="Badouin H."/>
            <person name="Gouzy J."/>
            <person name="Grassa C.J."/>
            <person name="Murat F."/>
            <person name="Staton S.E."/>
            <person name="Cottret L."/>
            <person name="Lelandais-Briere C."/>
            <person name="Owens G.L."/>
            <person name="Carrere S."/>
            <person name="Mayjonade B."/>
            <person name="Legrand L."/>
            <person name="Gill N."/>
            <person name="Kane N.C."/>
            <person name="Bowers J.E."/>
            <person name="Hubner S."/>
            <person name="Bellec A."/>
            <person name="Berard A."/>
            <person name="Berges H."/>
            <person name="Blanchet N."/>
            <person name="Boniface M.C."/>
            <person name="Brunel D."/>
            <person name="Catrice O."/>
            <person name="Chaidir N."/>
            <person name="Claudel C."/>
            <person name="Donnadieu C."/>
            <person name="Faraut T."/>
            <person name="Fievet G."/>
            <person name="Helmstetter N."/>
            <person name="King M."/>
            <person name="Knapp S.J."/>
            <person name="Lai Z."/>
            <person name="Le Paslier M.C."/>
            <person name="Lippi Y."/>
            <person name="Lorenzon L."/>
            <person name="Mandel J.R."/>
            <person name="Marage G."/>
            <person name="Marchand G."/>
            <person name="Marquand E."/>
            <person name="Bret-Mestries E."/>
            <person name="Morien E."/>
            <person name="Nambeesan S."/>
            <person name="Nguyen T."/>
            <person name="Pegot-Espagnet P."/>
            <person name="Pouilly N."/>
            <person name="Raftis F."/>
            <person name="Sallet E."/>
            <person name="Schiex T."/>
            <person name="Thomas J."/>
            <person name="Vandecasteele C."/>
            <person name="Vares D."/>
            <person name="Vear F."/>
            <person name="Vautrin S."/>
            <person name="Crespi M."/>
            <person name="Mangin B."/>
            <person name="Burke J.M."/>
            <person name="Salse J."/>
            <person name="Munos S."/>
            <person name="Vincourt P."/>
            <person name="Rieseberg L.H."/>
            <person name="Langlade N.B."/>
        </authorList>
    </citation>
    <scope>NUCLEOTIDE SEQUENCE [LARGE SCALE GENOMIC DNA]</scope>
    <source>
        <strain evidence="3">cv. SF193</strain>
        <tissue evidence="1">Leaves</tissue>
    </source>
</reference>
<evidence type="ECO:0000313" key="1">
    <source>
        <dbReference type="EMBL" id="KAF5777271.1"/>
    </source>
</evidence>
<gene>
    <name evidence="2" type="ORF">HannXRQ_Chr12g0363881</name>
    <name evidence="1" type="ORF">HanXRQr2_Chr12g0533671</name>
</gene>
<dbReference type="EMBL" id="CM007901">
    <property type="protein sequence ID" value="OTG04579.1"/>
    <property type="molecule type" value="Genomic_DNA"/>
</dbReference>
<evidence type="ECO:0000313" key="3">
    <source>
        <dbReference type="Proteomes" id="UP000215914"/>
    </source>
</evidence>
<reference evidence="1" key="3">
    <citation type="submission" date="2020-06" db="EMBL/GenBank/DDBJ databases">
        <title>Helianthus annuus Genome sequencing and assembly Release 2.</title>
        <authorList>
            <person name="Gouzy J."/>
            <person name="Langlade N."/>
            <person name="Munos S."/>
        </authorList>
    </citation>
    <scope>NUCLEOTIDE SEQUENCE</scope>
    <source>
        <tissue evidence="1">Leaves</tissue>
    </source>
</reference>
<sequence length="55" mass="6130">MWFPAFLAFQRCSFGFNARDVFLVFLIASGRRSIPLPVDAGIYAICWLGDSSSVL</sequence>
<evidence type="ECO:0000313" key="2">
    <source>
        <dbReference type="EMBL" id="OTG04579.1"/>
    </source>
</evidence>